<reference evidence="1 2" key="2">
    <citation type="journal article" date="2015" name="PLoS ONE">
        <title>Whole-Genome Optical Mapping and Finished Genome Sequence of Sphingobacterium deserti sp. nov., a New Species Isolated from the Western Desert of China.</title>
        <authorList>
            <person name="Teng C."/>
            <person name="Zhou Z."/>
            <person name="Molnar I."/>
            <person name="Li X."/>
            <person name="Tang R."/>
            <person name="Chen M."/>
            <person name="Wang L."/>
            <person name="Su S."/>
            <person name="Zhang W."/>
            <person name="Lin M."/>
        </authorList>
    </citation>
    <scope>NUCLEOTIDE SEQUENCE [LARGE SCALE GENOMIC DNA]</scope>
    <source>
        <strain evidence="2">ACCC05744</strain>
    </source>
</reference>
<reference evidence="2" key="1">
    <citation type="submission" date="2014-04" db="EMBL/GenBank/DDBJ databases">
        <title>Whole-Genome optical mapping and complete genome sequence of Sphingobacterium deserti sp. nov., a new spaces isolated from desert in the west of China.</title>
        <authorList>
            <person name="Teng C."/>
            <person name="Zhou Z."/>
            <person name="Li X."/>
            <person name="Chen M."/>
            <person name="Lin M."/>
            <person name="Wang L."/>
            <person name="Su S."/>
            <person name="Zhang C."/>
            <person name="Zhang W."/>
        </authorList>
    </citation>
    <scope>NUCLEOTIDE SEQUENCE [LARGE SCALE GENOMIC DNA]</scope>
    <source>
        <strain evidence="2">ACCC05744</strain>
    </source>
</reference>
<evidence type="ECO:0008006" key="3">
    <source>
        <dbReference type="Google" id="ProtNLM"/>
    </source>
</evidence>
<dbReference type="eggNOG" id="ENOG502ZC5W">
    <property type="taxonomic scope" value="Bacteria"/>
</dbReference>
<dbReference type="PATRIC" id="fig|1229276.3.peg.3892"/>
<organism evidence="1 2">
    <name type="scientific">Sphingobacterium deserti</name>
    <dbReference type="NCBI Taxonomy" id="1229276"/>
    <lineage>
        <taxon>Bacteria</taxon>
        <taxon>Pseudomonadati</taxon>
        <taxon>Bacteroidota</taxon>
        <taxon>Sphingobacteriia</taxon>
        <taxon>Sphingobacteriales</taxon>
        <taxon>Sphingobacteriaceae</taxon>
        <taxon>Sphingobacterium</taxon>
    </lineage>
</organism>
<comment type="caution">
    <text evidence="1">The sequence shown here is derived from an EMBL/GenBank/DDBJ whole genome shotgun (WGS) entry which is preliminary data.</text>
</comment>
<name>A0A0B8T1D0_9SPHI</name>
<evidence type="ECO:0000313" key="1">
    <source>
        <dbReference type="EMBL" id="KGE12498.1"/>
    </source>
</evidence>
<sequence length="379" mass="44903">MNIRIQIAVTAVLLLLSNHLFSQKKDVVFNKEYIERNDGKTTIEINESQELIYIILSLTDFAKENPNMVKHESSYYDSVQIHFSPFAELRIVKEFDKLLRESLVNYFLLSANAYGFKFDNNKLIPTDIYNFPGKGIGNYEIAVDPIITHITSLEEFVTKSSYRKFYDDNQKYYDKLKSEYETYATVDEQREWLENRFDYKINSYRILTSPLIAGMNATHTFTDEGFKEMLLFIPTIYKNNDWGEKYQKFMNVRIIFTEIDHNYVGPVSDRYLNRLNLIFSNRSKWVDSSNKTVEHYPNALKVFDEYLTWGLFILYSYDKINDDQDVFQKMVSHVNDRMILKGFPKALEFNQKLLDLYESGKYAKIEDLYTPLLDWCESQ</sequence>
<dbReference type="RefSeq" id="WP_037503407.1">
    <property type="nucleotide sequence ID" value="NZ_JJMU01000067.1"/>
</dbReference>
<protein>
    <recommendedName>
        <fullName evidence="3">DUF4932 domain-containing protein</fullName>
    </recommendedName>
</protein>
<dbReference type="OrthoDB" id="6395228at2"/>
<dbReference type="AlphaFoldDB" id="A0A0B8T1D0"/>
<keyword evidence="2" id="KW-1185">Reference proteome</keyword>
<dbReference type="EMBL" id="JJMU01000067">
    <property type="protein sequence ID" value="KGE12498.1"/>
    <property type="molecule type" value="Genomic_DNA"/>
</dbReference>
<proteinExistence type="predicted"/>
<dbReference type="Proteomes" id="UP000031802">
    <property type="component" value="Unassembled WGS sequence"/>
</dbReference>
<gene>
    <name evidence="1" type="ORF">DI53_3763</name>
</gene>
<evidence type="ECO:0000313" key="2">
    <source>
        <dbReference type="Proteomes" id="UP000031802"/>
    </source>
</evidence>
<accession>A0A0B8T1D0</accession>
<dbReference type="STRING" id="1229276.DI53_3763"/>